<dbReference type="AlphaFoldDB" id="C5KL48"/>
<dbReference type="OrthoDB" id="1850764at2759"/>
<sequence>SCPSTLIRTVSGHTLNIFHGRFFPGNCSLIASCSLDASVRVHDLTTTASIVCSTAHRERVKKL</sequence>
<keyword evidence="2" id="KW-1185">Reference proteome</keyword>
<organism evidence="2">
    <name type="scientific">Perkinsus marinus (strain ATCC 50983 / TXsc)</name>
    <dbReference type="NCBI Taxonomy" id="423536"/>
    <lineage>
        <taxon>Eukaryota</taxon>
        <taxon>Sar</taxon>
        <taxon>Alveolata</taxon>
        <taxon>Perkinsozoa</taxon>
        <taxon>Perkinsea</taxon>
        <taxon>Perkinsida</taxon>
        <taxon>Perkinsidae</taxon>
        <taxon>Perkinsus</taxon>
    </lineage>
</organism>
<feature type="non-terminal residue" evidence="1">
    <location>
        <position position="63"/>
    </location>
</feature>
<dbReference type="SMART" id="SM00320">
    <property type="entry name" value="WD40"/>
    <property type="match status" value="1"/>
</dbReference>
<dbReference type="InterPro" id="IPR015943">
    <property type="entry name" value="WD40/YVTN_repeat-like_dom_sf"/>
</dbReference>
<protein>
    <submittedName>
        <fullName evidence="1">Uncharacterized protein</fullName>
    </submittedName>
</protein>
<feature type="non-terminal residue" evidence="1">
    <location>
        <position position="1"/>
    </location>
</feature>
<dbReference type="InterPro" id="IPR001680">
    <property type="entry name" value="WD40_rpt"/>
</dbReference>
<dbReference type="RefSeq" id="XP_002782925.1">
    <property type="nucleotide sequence ID" value="XM_002782879.1"/>
</dbReference>
<proteinExistence type="predicted"/>
<dbReference type="InParanoid" id="C5KL48"/>
<dbReference type="Proteomes" id="UP000007800">
    <property type="component" value="Unassembled WGS sequence"/>
</dbReference>
<dbReference type="Gene3D" id="2.130.10.10">
    <property type="entry name" value="YVTN repeat-like/Quinoprotein amine dehydrogenase"/>
    <property type="match status" value="1"/>
</dbReference>
<gene>
    <name evidence="1" type="ORF">Pmar_PMAR015245</name>
</gene>
<evidence type="ECO:0000313" key="2">
    <source>
        <dbReference type="Proteomes" id="UP000007800"/>
    </source>
</evidence>
<evidence type="ECO:0000313" key="1">
    <source>
        <dbReference type="EMBL" id="EER14721.1"/>
    </source>
</evidence>
<reference evidence="1 2" key="1">
    <citation type="submission" date="2008-07" db="EMBL/GenBank/DDBJ databases">
        <authorList>
            <person name="El-Sayed N."/>
            <person name="Caler E."/>
            <person name="Inman J."/>
            <person name="Amedeo P."/>
            <person name="Hass B."/>
            <person name="Wortman J."/>
        </authorList>
    </citation>
    <scope>NUCLEOTIDE SEQUENCE [LARGE SCALE GENOMIC DNA]</scope>
    <source>
        <strain evidence="2">ATCC 50983 / TXsc</strain>
    </source>
</reference>
<dbReference type="GeneID" id="9045908"/>
<name>C5KL48_PERM5</name>
<dbReference type="EMBL" id="GG673921">
    <property type="protein sequence ID" value="EER14721.1"/>
    <property type="molecule type" value="Genomic_DNA"/>
</dbReference>
<accession>C5KL48</accession>
<dbReference type="SUPFAM" id="SSF50978">
    <property type="entry name" value="WD40 repeat-like"/>
    <property type="match status" value="1"/>
</dbReference>
<dbReference type="InterPro" id="IPR036322">
    <property type="entry name" value="WD40_repeat_dom_sf"/>
</dbReference>